<proteinExistence type="predicted"/>
<dbReference type="RefSeq" id="WP_037978464.1">
    <property type="nucleotide sequence ID" value="NZ_JMKI01000054.1"/>
</dbReference>
<dbReference type="InterPro" id="IPR002933">
    <property type="entry name" value="Peptidase_M20"/>
</dbReference>
<evidence type="ECO:0000259" key="3">
    <source>
        <dbReference type="Pfam" id="PF07687"/>
    </source>
</evidence>
<keyword evidence="2" id="KW-0464">Manganese</keyword>
<accession>A0A073J0J6</accession>
<dbReference type="OrthoDB" id="5892at2"/>
<evidence type="ECO:0000313" key="4">
    <source>
        <dbReference type="EMBL" id="KEJ91202.1"/>
    </source>
</evidence>
<organism evidence="4 5">
    <name type="scientific">Synergistes jonesii</name>
    <dbReference type="NCBI Taxonomy" id="2754"/>
    <lineage>
        <taxon>Bacteria</taxon>
        <taxon>Thermotogati</taxon>
        <taxon>Synergistota</taxon>
        <taxon>Synergistia</taxon>
        <taxon>Synergistales</taxon>
        <taxon>Synergistaceae</taxon>
        <taxon>Synergistes</taxon>
    </lineage>
</organism>
<dbReference type="Proteomes" id="UP000027665">
    <property type="component" value="Unassembled WGS sequence"/>
</dbReference>
<dbReference type="PANTHER" id="PTHR11014">
    <property type="entry name" value="PEPTIDASE M20 FAMILY MEMBER"/>
    <property type="match status" value="1"/>
</dbReference>
<dbReference type="InterPro" id="IPR011650">
    <property type="entry name" value="Peptidase_M20_dimer"/>
</dbReference>
<sequence length="398" mass="43372">MDEHLRLSSLGASVLADAEEIANDMQEWRRDFHQFPELAFEENITASKIVRVLSSIPGMEVYPGFALKTSVIGVLGAEKEGPALMLRASMDADAGDEQTGLPFSSCVPGVVHSAGHDAEMASLLGAASVLSKYGDQLKQKIVFLFQPAGEGRSGAQTLVENKIIEEFNIGRAAAVNWGPDLAYGALFTRRGVMTALSDKIHIDIRGMTGHASEPHTAVDPIMIAANVILTIEAMLSREVDPREPIVVSFGRLEAGEAYNIIPEQANIWGTLRAFDPQVRDFVQGRIETVAPAIAKALRGLASVEYTRNYAQVDNNLDMVDELLRVGVPFFGEDGISMLERPLLMGEDFSFFSNRVPSLFMLLGAGLEYPLHHPRYDVPESMLPLSAAWEAYLALTLAL</sequence>
<gene>
    <name evidence="4" type="ORF">EH55_11660</name>
</gene>
<dbReference type="GeneID" id="90984635"/>
<name>A0A073J0J6_9BACT</name>
<dbReference type="AlphaFoldDB" id="A0A073J0J6"/>
<evidence type="ECO:0000313" key="5">
    <source>
        <dbReference type="Proteomes" id="UP000027665"/>
    </source>
</evidence>
<evidence type="ECO:0000256" key="2">
    <source>
        <dbReference type="PIRSR" id="PIRSR005962-1"/>
    </source>
</evidence>
<dbReference type="NCBIfam" id="TIGR01891">
    <property type="entry name" value="amidohydrolases"/>
    <property type="match status" value="1"/>
</dbReference>
<dbReference type="Gene3D" id="3.40.630.10">
    <property type="entry name" value="Zn peptidases"/>
    <property type="match status" value="1"/>
</dbReference>
<comment type="cofactor">
    <cofactor evidence="2">
        <name>Mn(2+)</name>
        <dbReference type="ChEBI" id="CHEBI:29035"/>
    </cofactor>
    <text evidence="2">The Mn(2+) ion enhances activity.</text>
</comment>
<feature type="binding site" evidence="2">
    <location>
        <position position="116"/>
    </location>
    <ligand>
        <name>Mn(2+)</name>
        <dbReference type="ChEBI" id="CHEBI:29035"/>
        <label>2</label>
    </ligand>
</feature>
<dbReference type="Pfam" id="PF01546">
    <property type="entry name" value="Peptidase_M20"/>
    <property type="match status" value="1"/>
</dbReference>
<dbReference type="EMBL" id="JMKI01000054">
    <property type="protein sequence ID" value="KEJ91202.1"/>
    <property type="molecule type" value="Genomic_DNA"/>
</dbReference>
<keyword evidence="2" id="KW-0479">Metal-binding</keyword>
<protein>
    <submittedName>
        <fullName evidence="4">Amidohydrolase</fullName>
    </submittedName>
</protein>
<dbReference type="CDD" id="cd03886">
    <property type="entry name" value="M20_Acy1"/>
    <property type="match status" value="1"/>
</dbReference>
<keyword evidence="5" id="KW-1185">Reference proteome</keyword>
<dbReference type="GO" id="GO:0019877">
    <property type="term" value="P:diaminopimelate biosynthetic process"/>
    <property type="evidence" value="ECO:0007669"/>
    <property type="project" value="UniProtKB-ARBA"/>
</dbReference>
<feature type="domain" description="Peptidase M20 dimerisation" evidence="3">
    <location>
        <begin position="200"/>
        <end position="294"/>
    </location>
</feature>
<comment type="caution">
    <text evidence="4">The sequence shown here is derived from an EMBL/GenBank/DDBJ whole genome shotgun (WGS) entry which is preliminary data.</text>
</comment>
<dbReference type="InterPro" id="IPR036264">
    <property type="entry name" value="Bact_exopeptidase_dim_dom"/>
</dbReference>
<reference evidence="4 5" key="1">
    <citation type="submission" date="2014-04" db="EMBL/GenBank/DDBJ databases">
        <title>Draft Genome Sequence of Synergistes jonesii.</title>
        <authorList>
            <person name="Coil D.A."/>
            <person name="Eisen J.A."/>
            <person name="Holland-Moritz H.E."/>
        </authorList>
    </citation>
    <scope>NUCLEOTIDE SEQUENCE [LARGE SCALE GENOMIC DNA]</scope>
    <source>
        <strain evidence="4 5">78-1</strain>
    </source>
</reference>
<dbReference type="GO" id="GO:0046872">
    <property type="term" value="F:metal ion binding"/>
    <property type="evidence" value="ECO:0007669"/>
    <property type="project" value="UniProtKB-KW"/>
</dbReference>
<dbReference type="STRING" id="2754.EH55_11660"/>
<dbReference type="InterPro" id="IPR017439">
    <property type="entry name" value="Amidohydrolase"/>
</dbReference>
<dbReference type="Gene3D" id="3.30.70.360">
    <property type="match status" value="1"/>
</dbReference>
<dbReference type="FunFam" id="3.30.70.360:FF:000001">
    <property type="entry name" value="N-acetyldiaminopimelate deacetylase"/>
    <property type="match status" value="1"/>
</dbReference>
<feature type="binding site" evidence="2">
    <location>
        <position position="371"/>
    </location>
    <ligand>
        <name>Mn(2+)</name>
        <dbReference type="ChEBI" id="CHEBI:29035"/>
        <label>2</label>
    </ligand>
</feature>
<evidence type="ECO:0000256" key="1">
    <source>
        <dbReference type="ARBA" id="ARBA00022801"/>
    </source>
</evidence>
<dbReference type="PANTHER" id="PTHR11014:SF63">
    <property type="entry name" value="METALLOPEPTIDASE, PUTATIVE (AFU_ORTHOLOGUE AFUA_6G09600)-RELATED"/>
    <property type="match status" value="1"/>
</dbReference>
<dbReference type="SUPFAM" id="SSF53187">
    <property type="entry name" value="Zn-dependent exopeptidases"/>
    <property type="match status" value="1"/>
</dbReference>
<dbReference type="PIRSF" id="PIRSF005962">
    <property type="entry name" value="Pept_M20D_amidohydro"/>
    <property type="match status" value="1"/>
</dbReference>
<dbReference type="SUPFAM" id="SSF55031">
    <property type="entry name" value="Bacterial exopeptidase dimerisation domain"/>
    <property type="match status" value="1"/>
</dbReference>
<dbReference type="GO" id="GO:0050118">
    <property type="term" value="F:N-acetyldiaminopimelate deacetylase activity"/>
    <property type="evidence" value="ECO:0007669"/>
    <property type="project" value="UniProtKB-ARBA"/>
</dbReference>
<feature type="binding site" evidence="2">
    <location>
        <position position="150"/>
    </location>
    <ligand>
        <name>Mn(2+)</name>
        <dbReference type="ChEBI" id="CHEBI:29035"/>
        <label>2</label>
    </ligand>
</feature>
<dbReference type="eggNOG" id="COG1473">
    <property type="taxonomic scope" value="Bacteria"/>
</dbReference>
<keyword evidence="1 4" id="KW-0378">Hydrolase</keyword>
<dbReference type="Pfam" id="PF07687">
    <property type="entry name" value="M20_dimer"/>
    <property type="match status" value="1"/>
</dbReference>